<name>G5BIS5_HETGA</name>
<evidence type="ECO:0000313" key="1">
    <source>
        <dbReference type="EMBL" id="EHB09186.1"/>
    </source>
</evidence>
<proteinExistence type="predicted"/>
<dbReference type="Proteomes" id="UP000006813">
    <property type="component" value="Unassembled WGS sequence"/>
</dbReference>
<dbReference type="AlphaFoldDB" id="G5BIS5"/>
<accession>G5BIS5</accession>
<organism evidence="1 2">
    <name type="scientific">Heterocephalus glaber</name>
    <name type="common">Naked mole rat</name>
    <dbReference type="NCBI Taxonomy" id="10181"/>
    <lineage>
        <taxon>Eukaryota</taxon>
        <taxon>Metazoa</taxon>
        <taxon>Chordata</taxon>
        <taxon>Craniata</taxon>
        <taxon>Vertebrata</taxon>
        <taxon>Euteleostomi</taxon>
        <taxon>Mammalia</taxon>
        <taxon>Eutheria</taxon>
        <taxon>Euarchontoglires</taxon>
        <taxon>Glires</taxon>
        <taxon>Rodentia</taxon>
        <taxon>Hystricomorpha</taxon>
        <taxon>Bathyergidae</taxon>
        <taxon>Heterocephalus</taxon>
    </lineage>
</organism>
<protein>
    <submittedName>
        <fullName evidence="1">Uncharacterized protein</fullName>
    </submittedName>
</protein>
<gene>
    <name evidence="1" type="ORF">GW7_01251</name>
</gene>
<dbReference type="InParanoid" id="G5BIS5"/>
<dbReference type="EMBL" id="JH170536">
    <property type="protein sequence ID" value="EHB09186.1"/>
    <property type="molecule type" value="Genomic_DNA"/>
</dbReference>
<sequence>MCMARGQTVPPRAADLDLGTDADLVQLSKEPKVAVQPGLRHSNSSPWQGHQRAVFNALMVLFPNAINSQEFQIFASTGSSNFEEELHFHLGIPVAIQG</sequence>
<reference evidence="1 2" key="1">
    <citation type="journal article" date="2011" name="Nature">
        <title>Genome sequencing reveals insights into physiology and longevity of the naked mole rat.</title>
        <authorList>
            <person name="Kim E.B."/>
            <person name="Fang X."/>
            <person name="Fushan A.A."/>
            <person name="Huang Z."/>
            <person name="Lobanov A.V."/>
            <person name="Han L."/>
            <person name="Marino S.M."/>
            <person name="Sun X."/>
            <person name="Turanov A.A."/>
            <person name="Yang P."/>
            <person name="Yim S.H."/>
            <person name="Zhao X."/>
            <person name="Kasaikina M.V."/>
            <person name="Stoletzki N."/>
            <person name="Peng C."/>
            <person name="Polak P."/>
            <person name="Xiong Z."/>
            <person name="Kiezun A."/>
            <person name="Zhu Y."/>
            <person name="Chen Y."/>
            <person name="Kryukov G.V."/>
            <person name="Zhang Q."/>
            <person name="Peshkin L."/>
            <person name="Yang L."/>
            <person name="Bronson R.T."/>
            <person name="Buffenstein R."/>
            <person name="Wang B."/>
            <person name="Han C."/>
            <person name="Li Q."/>
            <person name="Chen L."/>
            <person name="Zhao W."/>
            <person name="Sunyaev S.R."/>
            <person name="Park T.J."/>
            <person name="Zhang G."/>
            <person name="Wang J."/>
            <person name="Gladyshev V.N."/>
        </authorList>
    </citation>
    <scope>NUCLEOTIDE SEQUENCE [LARGE SCALE GENOMIC DNA]</scope>
</reference>
<evidence type="ECO:0000313" key="2">
    <source>
        <dbReference type="Proteomes" id="UP000006813"/>
    </source>
</evidence>